<dbReference type="PANTHER" id="PTHR30614:SF20">
    <property type="entry name" value="GLUTAMINE TRANSPORT SYSTEM PERMEASE PROTEIN GLNP"/>
    <property type="match status" value="1"/>
</dbReference>
<protein>
    <submittedName>
        <fullName evidence="11">Polar amino acid ABC transporter, inner membrane subunit</fullName>
    </submittedName>
</protein>
<dbReference type="SMART" id="SM00062">
    <property type="entry name" value="PBPb"/>
    <property type="match status" value="1"/>
</dbReference>
<feature type="transmembrane region" description="Helical" evidence="9">
    <location>
        <begin position="298"/>
        <end position="318"/>
    </location>
</feature>
<evidence type="ECO:0000313" key="11">
    <source>
        <dbReference type="EMBL" id="CUM62412.1"/>
    </source>
</evidence>
<keyword evidence="6" id="KW-0029">Amino-acid transport</keyword>
<keyword evidence="8 9" id="KW-0472">Membrane</keyword>
<evidence type="ECO:0000256" key="4">
    <source>
        <dbReference type="ARBA" id="ARBA00022475"/>
    </source>
</evidence>
<dbReference type="Gene3D" id="1.10.3720.10">
    <property type="entry name" value="MetI-like"/>
    <property type="match status" value="1"/>
</dbReference>
<feature type="transmembrane region" description="Helical" evidence="9">
    <location>
        <begin position="330"/>
        <end position="350"/>
    </location>
</feature>
<comment type="similarity">
    <text evidence="2">Belongs to the binding-protein-dependent transport system permease family. HisMQ subfamily.</text>
</comment>
<name>A0A1J1JQ31_PLAAG</name>
<dbReference type="SMART" id="SM00079">
    <property type="entry name" value="PBPe"/>
    <property type="match status" value="1"/>
</dbReference>
<evidence type="ECO:0000256" key="8">
    <source>
        <dbReference type="ARBA" id="ARBA00023136"/>
    </source>
</evidence>
<dbReference type="Gene3D" id="3.40.190.10">
    <property type="entry name" value="Periplasmic binding protein-like II"/>
    <property type="match status" value="2"/>
</dbReference>
<keyword evidence="3 9" id="KW-0813">Transport</keyword>
<dbReference type="InterPro" id="IPR043429">
    <property type="entry name" value="ArtM/GltK/GlnP/TcyL/YhdX-like"/>
</dbReference>
<dbReference type="Pfam" id="PF00497">
    <property type="entry name" value="SBP_bac_3"/>
    <property type="match status" value="1"/>
</dbReference>
<dbReference type="PANTHER" id="PTHR30614">
    <property type="entry name" value="MEMBRANE COMPONENT OF AMINO ACID ABC TRANSPORTER"/>
    <property type="match status" value="1"/>
</dbReference>
<gene>
    <name evidence="11" type="ORF">PLAM_mp0117</name>
</gene>
<reference evidence="11" key="1">
    <citation type="submission" date="2015-09" db="EMBL/GenBank/DDBJ databases">
        <authorList>
            <person name="Jackson K.R."/>
            <person name="Lunt B.L."/>
            <person name="Fisher J.N.B."/>
            <person name="Gardner A.V."/>
            <person name="Bailey M.E."/>
            <person name="Deus L.M."/>
            <person name="Earl A.S."/>
            <person name="Gibby P.D."/>
            <person name="Hartmann K.A."/>
            <person name="Liu J.E."/>
            <person name="Manci A.M."/>
            <person name="Nielsen D.A."/>
            <person name="Solomon M.B."/>
            <person name="Breakwell D.P."/>
            <person name="Burnett S.H."/>
            <person name="Grose J.H."/>
        </authorList>
    </citation>
    <scope>NUCLEOTIDE SEQUENCE</scope>
    <source>
        <strain evidence="11">7805</strain>
    </source>
</reference>
<keyword evidence="7 9" id="KW-1133">Transmembrane helix</keyword>
<sequence length="492" mass="54613">MVKNQHKWVFFLLFGVVLAIVLVLGYQQNQPGFVKAETDQRPTLILVTSSDYPPFNYRDTATGSDEIIGFNIDLAKMITTRLGYEIKILDTDFNGIIPALQSGRADFSIASMVPTEERQKNVDFSDLYYETKSTIVSRKGSNLKTDADLNGKKVGVALASVQEKRAKKIPGVRLETRAKISDLIEEIKIGRLDATLMESTVAPGFVAQNPQLEYHIIPNLEPLGYAIAFPKGSPLPKRFNVVLNQLKQRGEIDQLAKKWLNQPPPKPKINSTPGIFSFAQIVPSLPFILKGIGVTLQFTALSAILGLIWGILLALFKISEIKPLIWFSRIYTSVFRGTPMLLQIAIVYYATPQLTGYNISPFFAGVATFTLNSGAYISETIRAGILSVDIGQREAALSLGILYPQMMVDIIFPQALKNILPALVNQAIALLKSSALVSTIGVTDLFRRAQIVGAEKYLYFEPLLFAGAIYYFMVMILTWIGHILEKRLQRSS</sequence>
<dbReference type="GO" id="GO:0006865">
    <property type="term" value="P:amino acid transport"/>
    <property type="evidence" value="ECO:0007669"/>
    <property type="project" value="UniProtKB-KW"/>
</dbReference>
<keyword evidence="5 9" id="KW-0812">Transmembrane</keyword>
<dbReference type="InterPro" id="IPR010065">
    <property type="entry name" value="AA_ABC_transptr_permease_3TM"/>
</dbReference>
<dbReference type="NCBIfam" id="TIGR01726">
    <property type="entry name" value="HEQRo_perm_3TM"/>
    <property type="match status" value="1"/>
</dbReference>
<evidence type="ECO:0000259" key="10">
    <source>
        <dbReference type="PROSITE" id="PS50928"/>
    </source>
</evidence>
<evidence type="ECO:0000256" key="3">
    <source>
        <dbReference type="ARBA" id="ARBA00022448"/>
    </source>
</evidence>
<evidence type="ECO:0000256" key="5">
    <source>
        <dbReference type="ARBA" id="ARBA00022692"/>
    </source>
</evidence>
<dbReference type="PROSITE" id="PS50928">
    <property type="entry name" value="ABC_TM1"/>
    <property type="match status" value="1"/>
</dbReference>
<dbReference type="SUPFAM" id="SSF161098">
    <property type="entry name" value="MetI-like"/>
    <property type="match status" value="1"/>
</dbReference>
<dbReference type="InterPro" id="IPR000515">
    <property type="entry name" value="MetI-like"/>
</dbReference>
<accession>A0A1J1JQ31</accession>
<dbReference type="Pfam" id="PF00528">
    <property type="entry name" value="BPD_transp_1"/>
    <property type="match status" value="1"/>
</dbReference>
<dbReference type="SUPFAM" id="SSF53850">
    <property type="entry name" value="Periplasmic binding protein-like II"/>
    <property type="match status" value="1"/>
</dbReference>
<evidence type="ECO:0000256" key="6">
    <source>
        <dbReference type="ARBA" id="ARBA00022970"/>
    </source>
</evidence>
<dbReference type="InterPro" id="IPR001320">
    <property type="entry name" value="Iontro_rcpt_C"/>
</dbReference>
<proteinExistence type="inferred from homology"/>
<dbReference type="GO" id="GO:0043190">
    <property type="term" value="C:ATP-binding cassette (ABC) transporter complex"/>
    <property type="evidence" value="ECO:0007669"/>
    <property type="project" value="InterPro"/>
</dbReference>
<comment type="subcellular location">
    <subcellularLocation>
        <location evidence="1 9">Cell membrane</location>
        <topology evidence="1 9">Multi-pass membrane protein</topology>
    </subcellularLocation>
</comment>
<dbReference type="RefSeq" id="WP_235752319.1">
    <property type="nucleotide sequence ID" value="NZ_LR882951.1"/>
</dbReference>
<evidence type="ECO:0000256" key="9">
    <source>
        <dbReference type="RuleBase" id="RU363032"/>
    </source>
</evidence>
<feature type="transmembrane region" description="Helical" evidence="9">
    <location>
        <begin position="463"/>
        <end position="484"/>
    </location>
</feature>
<organism evidence="11">
    <name type="scientific">Planktothrix agardhii</name>
    <name type="common">Oscillatoria agardhii</name>
    <dbReference type="NCBI Taxonomy" id="1160"/>
    <lineage>
        <taxon>Bacteria</taxon>
        <taxon>Bacillati</taxon>
        <taxon>Cyanobacteriota</taxon>
        <taxon>Cyanophyceae</taxon>
        <taxon>Oscillatoriophycideae</taxon>
        <taxon>Oscillatoriales</taxon>
        <taxon>Microcoleaceae</taxon>
        <taxon>Planktothrix</taxon>
    </lineage>
</organism>
<evidence type="ECO:0000256" key="2">
    <source>
        <dbReference type="ARBA" id="ARBA00010072"/>
    </source>
</evidence>
<dbReference type="AlphaFoldDB" id="A0A1J1JQ31"/>
<dbReference type="EMBL" id="LO018305">
    <property type="protein sequence ID" value="CUM62412.1"/>
    <property type="molecule type" value="Genomic_DNA"/>
</dbReference>
<dbReference type="InterPro" id="IPR035906">
    <property type="entry name" value="MetI-like_sf"/>
</dbReference>
<feature type="domain" description="ABC transmembrane type-1" evidence="10">
    <location>
        <begin position="292"/>
        <end position="481"/>
    </location>
</feature>
<dbReference type="InterPro" id="IPR001638">
    <property type="entry name" value="Solute-binding_3/MltF_N"/>
</dbReference>
<dbReference type="GO" id="GO:0015276">
    <property type="term" value="F:ligand-gated monoatomic ion channel activity"/>
    <property type="evidence" value="ECO:0007669"/>
    <property type="project" value="InterPro"/>
</dbReference>
<dbReference type="CDD" id="cd06261">
    <property type="entry name" value="TM_PBP2"/>
    <property type="match status" value="1"/>
</dbReference>
<evidence type="ECO:0000256" key="1">
    <source>
        <dbReference type="ARBA" id="ARBA00004651"/>
    </source>
</evidence>
<keyword evidence="4" id="KW-1003">Cell membrane</keyword>
<evidence type="ECO:0000256" key="7">
    <source>
        <dbReference type="ARBA" id="ARBA00022989"/>
    </source>
</evidence>
<dbReference type="FunFam" id="1.10.3720.10:FF:000033">
    <property type="entry name" value="Polar amino acid ABC transporter permease"/>
    <property type="match status" value="1"/>
</dbReference>